<evidence type="ECO:0000256" key="14">
    <source>
        <dbReference type="SAM" id="Phobius"/>
    </source>
</evidence>
<evidence type="ECO:0000256" key="6">
    <source>
        <dbReference type="ARBA" id="ARBA00022679"/>
    </source>
</evidence>
<reference evidence="16 17" key="1">
    <citation type="submission" date="2021-05" db="EMBL/GenBank/DDBJ databases">
        <authorList>
            <person name="Zahm M."/>
            <person name="Klopp C."/>
            <person name="Cabau C."/>
            <person name="Kuhl H."/>
            <person name="Suciu R."/>
            <person name="Ciorpac M."/>
            <person name="Holostenco D."/>
            <person name="Gessner J."/>
            <person name="Wuertz S."/>
            <person name="Hohne C."/>
            <person name="Stock M."/>
            <person name="Gislard M."/>
            <person name="Lluch J."/>
            <person name="Milhes M."/>
            <person name="Lampietro C."/>
            <person name="Lopez Roques C."/>
            <person name="Donnadieu C."/>
            <person name="Du K."/>
            <person name="Schartl M."/>
            <person name="Guiguen Y."/>
        </authorList>
    </citation>
    <scope>NUCLEOTIDE SEQUENCE [LARGE SCALE GENOMIC DNA]</scope>
    <source>
        <strain evidence="16">Hh-F2</strain>
        <tissue evidence="16">Blood</tissue>
    </source>
</reference>
<dbReference type="EMBL" id="JAHFZB010000036">
    <property type="protein sequence ID" value="KAK6470314.1"/>
    <property type="molecule type" value="Genomic_DNA"/>
</dbReference>
<proteinExistence type="inferred from homology"/>
<protein>
    <recommendedName>
        <fullName evidence="4">N-acetylgalactosaminide beta-1,3-galactosyltransferase</fullName>
        <ecNumber evidence="4">2.4.1.122</ecNumber>
    </recommendedName>
</protein>
<keyword evidence="7 14" id="KW-0812">Transmembrane</keyword>
<comment type="similarity">
    <text evidence="3">Belongs to the glycosyltransferase 31 family. Beta3-Gal-T subfamily.</text>
</comment>
<organism evidence="16 17">
    <name type="scientific">Huso huso</name>
    <name type="common">Beluga</name>
    <name type="synonym">Acipenser huso</name>
    <dbReference type="NCBI Taxonomy" id="61971"/>
    <lineage>
        <taxon>Eukaryota</taxon>
        <taxon>Metazoa</taxon>
        <taxon>Chordata</taxon>
        <taxon>Craniata</taxon>
        <taxon>Vertebrata</taxon>
        <taxon>Euteleostomi</taxon>
        <taxon>Actinopterygii</taxon>
        <taxon>Chondrostei</taxon>
        <taxon>Acipenseriformes</taxon>
        <taxon>Acipenseridae</taxon>
        <taxon>Huso</taxon>
    </lineage>
</organism>
<keyword evidence="17" id="KW-1185">Reference proteome</keyword>
<comment type="subcellular location">
    <subcellularLocation>
        <location evidence="1">Membrane</location>
        <topology evidence="1">Single-pass type II membrane protein</topology>
    </subcellularLocation>
</comment>
<evidence type="ECO:0000256" key="4">
    <source>
        <dbReference type="ARBA" id="ARBA00012557"/>
    </source>
</evidence>
<dbReference type="PANTHER" id="PTHR23033">
    <property type="entry name" value="BETA1,3-GALACTOSYLTRANSFERASE"/>
    <property type="match status" value="1"/>
</dbReference>
<comment type="caution">
    <text evidence="16">The sequence shown here is derived from an EMBL/GenBank/DDBJ whole genome shotgun (WGS) entry which is preliminary data.</text>
</comment>
<comment type="catalytic activity">
    <reaction evidence="12">
        <text>an N-acetyl-alpha-D-galactosaminyl derivative + UDP-alpha-D-galactose = a beta-D-galactosyl-(1-&gt;3)-N-acetyl-alpha-D-galactosaminyl derivative + UDP + H(+)</text>
        <dbReference type="Rhea" id="RHEA:15621"/>
        <dbReference type="ChEBI" id="CHEBI:15378"/>
        <dbReference type="ChEBI" id="CHEBI:28257"/>
        <dbReference type="ChEBI" id="CHEBI:58223"/>
        <dbReference type="ChEBI" id="CHEBI:66914"/>
        <dbReference type="ChEBI" id="CHEBI:133470"/>
        <dbReference type="EC" id="2.4.1.122"/>
    </reaction>
</comment>
<sequence>MFGSELQRKIHSVSSPLQPRTKSDAAHNSQNRPHCLKMLSRSMVSMFMFACGGVMGCLLFYYAVGKVRLQMAQPMTLYSSGHQHDLQYHQPLRNTTADPSPDSGVRILCWVMTSPQSLQSKARHIKTTWGRRCDELLFLSSVSDPSFPALGLNTSEGRSQLYRKTMAAFTLLHDRYLQHADWFLKADDDSYVVMENLRRLLSKHDPQDPVYLGRRFSPYLKQGYMSGGAGYVLSREALQRYVGGLRDGTCTHTSSVEDLALGRCLEKVGVPAGDSRDQLHRESFHPFLQTTCSSQAPCRPATGTGATTTTTLPTGRIAAPTSPSPSTMWTPSTCTRWNITSTTFEPSATSTETTLTSQCQLIDTACSQGA</sequence>
<name>A0ABR0YD32_HUSHU</name>
<comment type="pathway">
    <text evidence="2">Protein modification; protein glycosylation.</text>
</comment>
<feature type="region of interest" description="Disordered" evidence="13">
    <location>
        <begin position="1"/>
        <end position="31"/>
    </location>
</feature>
<evidence type="ECO:0000256" key="5">
    <source>
        <dbReference type="ARBA" id="ARBA00022676"/>
    </source>
</evidence>
<keyword evidence="11 14" id="KW-0472">Membrane</keyword>
<feature type="region of interest" description="Disordered" evidence="13">
    <location>
        <begin position="296"/>
        <end position="330"/>
    </location>
</feature>
<feature type="domain" description="Fringe-like glycosyltransferase" evidence="15">
    <location>
        <begin position="111"/>
        <end position="280"/>
    </location>
</feature>
<keyword evidence="9" id="KW-0735">Signal-anchor</keyword>
<evidence type="ECO:0000256" key="10">
    <source>
        <dbReference type="ARBA" id="ARBA00022989"/>
    </source>
</evidence>
<dbReference type="InterPro" id="IPR026050">
    <property type="entry name" value="C1GALT1/C1GALT1_chp1"/>
</dbReference>
<dbReference type="Gene3D" id="3.90.550.50">
    <property type="match status" value="1"/>
</dbReference>
<evidence type="ECO:0000256" key="8">
    <source>
        <dbReference type="ARBA" id="ARBA00022741"/>
    </source>
</evidence>
<dbReference type="Proteomes" id="UP001369086">
    <property type="component" value="Unassembled WGS sequence"/>
</dbReference>
<evidence type="ECO:0000256" key="2">
    <source>
        <dbReference type="ARBA" id="ARBA00004922"/>
    </source>
</evidence>
<dbReference type="PANTHER" id="PTHR23033:SF9">
    <property type="entry name" value="GLYCOPROTEIN-N-ACETYLGALACTOSAMINE 3-BETA-GALACTOSYLTRANSFERASE 1-A"/>
    <property type="match status" value="1"/>
</dbReference>
<gene>
    <name evidence="16" type="ORF">HHUSO_G31291</name>
</gene>
<evidence type="ECO:0000259" key="15">
    <source>
        <dbReference type="Pfam" id="PF02434"/>
    </source>
</evidence>
<keyword evidence="6" id="KW-0808">Transferase</keyword>
<dbReference type="Pfam" id="PF02434">
    <property type="entry name" value="Fringe"/>
    <property type="match status" value="1"/>
</dbReference>
<evidence type="ECO:0000313" key="17">
    <source>
        <dbReference type="Proteomes" id="UP001369086"/>
    </source>
</evidence>
<evidence type="ECO:0000256" key="7">
    <source>
        <dbReference type="ARBA" id="ARBA00022692"/>
    </source>
</evidence>
<evidence type="ECO:0000256" key="12">
    <source>
        <dbReference type="ARBA" id="ARBA00048842"/>
    </source>
</evidence>
<keyword evidence="5" id="KW-0328">Glycosyltransferase</keyword>
<evidence type="ECO:0000256" key="13">
    <source>
        <dbReference type="SAM" id="MobiDB-lite"/>
    </source>
</evidence>
<keyword evidence="8" id="KW-0547">Nucleotide-binding</keyword>
<feature type="compositionally biased region" description="Polar residues" evidence="13">
    <location>
        <begin position="12"/>
        <end position="31"/>
    </location>
</feature>
<evidence type="ECO:0000256" key="3">
    <source>
        <dbReference type="ARBA" id="ARBA00006462"/>
    </source>
</evidence>
<feature type="transmembrane region" description="Helical" evidence="14">
    <location>
        <begin position="46"/>
        <end position="64"/>
    </location>
</feature>
<evidence type="ECO:0000256" key="9">
    <source>
        <dbReference type="ARBA" id="ARBA00022968"/>
    </source>
</evidence>
<dbReference type="EC" id="2.4.1.122" evidence="4"/>
<evidence type="ECO:0000313" key="16">
    <source>
        <dbReference type="EMBL" id="KAK6470314.1"/>
    </source>
</evidence>
<accession>A0ABR0YD32</accession>
<evidence type="ECO:0000256" key="11">
    <source>
        <dbReference type="ARBA" id="ARBA00023136"/>
    </source>
</evidence>
<dbReference type="InterPro" id="IPR003378">
    <property type="entry name" value="Fringe-like_glycosylTrfase"/>
</dbReference>
<keyword evidence="10 14" id="KW-1133">Transmembrane helix</keyword>
<evidence type="ECO:0000256" key="1">
    <source>
        <dbReference type="ARBA" id="ARBA00004606"/>
    </source>
</evidence>